<organism evidence="1 2">
    <name type="scientific">Flavobacterium supellecticarium</name>
    <dbReference type="NCBI Taxonomy" id="2565924"/>
    <lineage>
        <taxon>Bacteria</taxon>
        <taxon>Pseudomonadati</taxon>
        <taxon>Bacteroidota</taxon>
        <taxon>Flavobacteriia</taxon>
        <taxon>Flavobacteriales</taxon>
        <taxon>Flavobacteriaceae</taxon>
        <taxon>Flavobacterium</taxon>
    </lineage>
</organism>
<evidence type="ECO:0000313" key="2">
    <source>
        <dbReference type="Proteomes" id="UP000307507"/>
    </source>
</evidence>
<dbReference type="EMBL" id="SSNZ01000001">
    <property type="protein sequence ID" value="THF53404.1"/>
    <property type="molecule type" value="Genomic_DNA"/>
</dbReference>
<sequence>MFKTLARLNKLLLPSYSKQNLDLSKASAFQKLIIAWRYYVTIRALN</sequence>
<evidence type="ECO:0000313" key="1">
    <source>
        <dbReference type="EMBL" id="THF53404.1"/>
    </source>
</evidence>
<dbReference type="OrthoDB" id="1448648at2"/>
<comment type="caution">
    <text evidence="1">The sequence shown here is derived from an EMBL/GenBank/DDBJ whole genome shotgun (WGS) entry which is preliminary data.</text>
</comment>
<dbReference type="AlphaFoldDB" id="A0A4S4A4I4"/>
<protein>
    <submittedName>
        <fullName evidence="1">SsrA-binding protein</fullName>
    </submittedName>
</protein>
<dbReference type="Proteomes" id="UP000307507">
    <property type="component" value="Unassembled WGS sequence"/>
</dbReference>
<gene>
    <name evidence="1" type="ORF">E6C50_04155</name>
</gene>
<dbReference type="RefSeq" id="WP_136401927.1">
    <property type="nucleotide sequence ID" value="NZ_SSNZ01000001.1"/>
</dbReference>
<accession>A0A4S4A4I4</accession>
<name>A0A4S4A4I4_9FLAO</name>
<proteinExistence type="predicted"/>
<keyword evidence="2" id="KW-1185">Reference proteome</keyword>
<reference evidence="1 2" key="1">
    <citation type="submission" date="2019-04" db="EMBL/GenBank/DDBJ databases">
        <title>Flavobacterium sp. nov. isolated from construction timber.</title>
        <authorList>
            <person name="Lin S.-Y."/>
            <person name="Chang C.-T."/>
            <person name="Young C.-C."/>
        </authorList>
    </citation>
    <scope>NUCLEOTIDE SEQUENCE [LARGE SCALE GENOMIC DNA]</scope>
    <source>
        <strain evidence="1 2">CC-CTC003</strain>
    </source>
</reference>